<dbReference type="CDD" id="cd00383">
    <property type="entry name" value="trans_reg_C"/>
    <property type="match status" value="1"/>
</dbReference>
<keyword evidence="1 3" id="KW-0238">DNA-binding</keyword>
<dbReference type="GO" id="GO:0003677">
    <property type="term" value="F:DNA binding"/>
    <property type="evidence" value="ECO:0007669"/>
    <property type="project" value="UniProtKB-KW"/>
</dbReference>
<keyword evidence="7" id="KW-1185">Reference proteome</keyword>
<accession>A0ABN6MHB2</accession>
<dbReference type="Gene3D" id="6.10.250.690">
    <property type="match status" value="1"/>
</dbReference>
<evidence type="ECO:0000256" key="2">
    <source>
        <dbReference type="PROSITE-ProRule" id="PRU00169"/>
    </source>
</evidence>
<keyword evidence="2" id="KW-0597">Phosphoprotein</keyword>
<dbReference type="InterPro" id="IPR039420">
    <property type="entry name" value="WalR-like"/>
</dbReference>
<dbReference type="Gene3D" id="1.10.10.10">
    <property type="entry name" value="Winged helix-like DNA-binding domain superfamily/Winged helix DNA-binding domain"/>
    <property type="match status" value="1"/>
</dbReference>
<gene>
    <name evidence="6" type="ORF">CE91St30_26560</name>
</gene>
<dbReference type="InterPro" id="IPR001789">
    <property type="entry name" value="Sig_transdc_resp-reg_receiver"/>
</dbReference>
<feature type="modified residue" description="4-aspartylphosphate" evidence="2">
    <location>
        <position position="58"/>
    </location>
</feature>
<evidence type="ECO:0000259" key="4">
    <source>
        <dbReference type="PROSITE" id="PS50110"/>
    </source>
</evidence>
<dbReference type="SMART" id="SM00862">
    <property type="entry name" value="Trans_reg_C"/>
    <property type="match status" value="1"/>
</dbReference>
<evidence type="ECO:0000313" key="7">
    <source>
        <dbReference type="Proteomes" id="UP001320544"/>
    </source>
</evidence>
<evidence type="ECO:0000259" key="5">
    <source>
        <dbReference type="PROSITE" id="PS51755"/>
    </source>
</evidence>
<evidence type="ECO:0000256" key="1">
    <source>
        <dbReference type="ARBA" id="ARBA00023125"/>
    </source>
</evidence>
<dbReference type="RefSeq" id="WP_244386571.1">
    <property type="nucleotide sequence ID" value="NZ_AP025564.1"/>
</dbReference>
<feature type="domain" description="OmpR/PhoB-type" evidence="5">
    <location>
        <begin position="139"/>
        <end position="237"/>
    </location>
</feature>
<proteinExistence type="predicted"/>
<dbReference type="Proteomes" id="UP001320544">
    <property type="component" value="Chromosome"/>
</dbReference>
<dbReference type="Pfam" id="PF00072">
    <property type="entry name" value="Response_reg"/>
    <property type="match status" value="1"/>
</dbReference>
<dbReference type="PROSITE" id="PS51755">
    <property type="entry name" value="OMPR_PHOB"/>
    <property type="match status" value="1"/>
</dbReference>
<evidence type="ECO:0000256" key="3">
    <source>
        <dbReference type="PROSITE-ProRule" id="PRU01091"/>
    </source>
</evidence>
<organism evidence="6 7">
    <name type="scientific">Raoultibacter timonensis</name>
    <dbReference type="NCBI Taxonomy" id="1907662"/>
    <lineage>
        <taxon>Bacteria</taxon>
        <taxon>Bacillati</taxon>
        <taxon>Actinomycetota</taxon>
        <taxon>Coriobacteriia</taxon>
        <taxon>Eggerthellales</taxon>
        <taxon>Eggerthellaceae</taxon>
        <taxon>Raoultibacter</taxon>
    </lineage>
</organism>
<protein>
    <submittedName>
        <fullName evidence="6">DNA-binding response regulator</fullName>
    </submittedName>
</protein>
<feature type="DNA-binding region" description="OmpR/PhoB-type" evidence="3">
    <location>
        <begin position="139"/>
        <end position="237"/>
    </location>
</feature>
<dbReference type="PANTHER" id="PTHR48111">
    <property type="entry name" value="REGULATOR OF RPOS"/>
    <property type="match status" value="1"/>
</dbReference>
<evidence type="ECO:0000313" key="6">
    <source>
        <dbReference type="EMBL" id="BDE97323.1"/>
    </source>
</evidence>
<dbReference type="SMART" id="SM00448">
    <property type="entry name" value="REC"/>
    <property type="match status" value="1"/>
</dbReference>
<dbReference type="SUPFAM" id="SSF52172">
    <property type="entry name" value="CheY-like"/>
    <property type="match status" value="1"/>
</dbReference>
<reference evidence="6 7" key="1">
    <citation type="submission" date="2022-01" db="EMBL/GenBank/DDBJ databases">
        <title>Novel bile acid biosynthetic pathways are enriched in the microbiome of centenarians.</title>
        <authorList>
            <person name="Sato Y."/>
            <person name="Atarashi K."/>
            <person name="Plichta R.D."/>
            <person name="Arai Y."/>
            <person name="Sasajima S."/>
            <person name="Kearney M.S."/>
            <person name="Suda W."/>
            <person name="Takeshita K."/>
            <person name="Sasaki T."/>
            <person name="Okamoto S."/>
            <person name="Skelly N.A."/>
            <person name="Okamura Y."/>
            <person name="Vlamakis H."/>
            <person name="Li Y."/>
            <person name="Tanoue T."/>
            <person name="Takei H."/>
            <person name="Nittono H."/>
            <person name="Narushima S."/>
            <person name="Irie J."/>
            <person name="Itoh H."/>
            <person name="Moriya K."/>
            <person name="Sugiura Y."/>
            <person name="Suematsu M."/>
            <person name="Moritoki N."/>
            <person name="Shibata S."/>
            <person name="Littman R.D."/>
            <person name="Fischbach A.M."/>
            <person name="Uwamino Y."/>
            <person name="Inoue T."/>
            <person name="Honda A."/>
            <person name="Hattori M."/>
            <person name="Murai T."/>
            <person name="Xavier J.R."/>
            <person name="Hirose N."/>
            <person name="Honda K."/>
        </authorList>
    </citation>
    <scope>NUCLEOTIDE SEQUENCE [LARGE SCALE GENOMIC DNA]</scope>
    <source>
        <strain evidence="6 7">CE91-St30</strain>
    </source>
</reference>
<feature type="domain" description="Response regulatory" evidence="4">
    <location>
        <begin position="9"/>
        <end position="124"/>
    </location>
</feature>
<dbReference type="InterPro" id="IPR001867">
    <property type="entry name" value="OmpR/PhoB-type_DNA-bd"/>
</dbReference>
<sequence length="237" mass="26176">MGDCATAQKILVVEDDQDINALLAKIMRNEGYEAVQAYSGTEGLLRIESDAFDLILLDMMLPGMDGMSFVARLRGELLSSTPVIVVSAKAGLADKVDMLSLGADDYIVKPFEPEEVAVRVRAVLRRSGDASARETDGGGKTYVFKGLTLDETARRVMLDDAEITLTVSEFDILSVLIQSPDKVFSRERLYELVWKSGYYGEDNAINVHVSNIRKKLAAIRPDEEYIKTVWGIGFKLS</sequence>
<dbReference type="EMBL" id="AP025564">
    <property type="protein sequence ID" value="BDE97323.1"/>
    <property type="molecule type" value="Genomic_DNA"/>
</dbReference>
<dbReference type="InterPro" id="IPR011006">
    <property type="entry name" value="CheY-like_superfamily"/>
</dbReference>
<dbReference type="InterPro" id="IPR036388">
    <property type="entry name" value="WH-like_DNA-bd_sf"/>
</dbReference>
<dbReference type="Pfam" id="PF00486">
    <property type="entry name" value="Trans_reg_C"/>
    <property type="match status" value="1"/>
</dbReference>
<dbReference type="PROSITE" id="PS50110">
    <property type="entry name" value="RESPONSE_REGULATORY"/>
    <property type="match status" value="1"/>
</dbReference>
<dbReference type="PANTHER" id="PTHR48111:SF2">
    <property type="entry name" value="RESPONSE REGULATOR SAER"/>
    <property type="match status" value="1"/>
</dbReference>
<dbReference type="Gene3D" id="3.40.50.2300">
    <property type="match status" value="1"/>
</dbReference>
<name>A0ABN6MHB2_9ACTN</name>